<keyword evidence="3" id="KW-1185">Reference proteome</keyword>
<evidence type="ECO:0000313" key="3">
    <source>
        <dbReference type="Proteomes" id="UP001556367"/>
    </source>
</evidence>
<dbReference type="Proteomes" id="UP001556367">
    <property type="component" value="Unassembled WGS sequence"/>
</dbReference>
<evidence type="ECO:0000313" key="2">
    <source>
        <dbReference type="EMBL" id="KAL0947249.1"/>
    </source>
</evidence>
<reference evidence="3" key="1">
    <citation type="submission" date="2024-06" db="EMBL/GenBank/DDBJ databases">
        <title>Multi-omics analyses provide insights into the biosynthesis of the anticancer antibiotic pleurotin in Hohenbuehelia grisea.</title>
        <authorList>
            <person name="Weaver J.A."/>
            <person name="Alberti F."/>
        </authorList>
    </citation>
    <scope>NUCLEOTIDE SEQUENCE [LARGE SCALE GENOMIC DNA]</scope>
    <source>
        <strain evidence="3">T-177</strain>
    </source>
</reference>
<dbReference type="EMBL" id="JASNQZ010000015">
    <property type="protein sequence ID" value="KAL0947249.1"/>
    <property type="molecule type" value="Genomic_DNA"/>
</dbReference>
<comment type="caution">
    <text evidence="2">The sequence shown here is derived from an EMBL/GenBank/DDBJ whole genome shotgun (WGS) entry which is preliminary data.</text>
</comment>
<protein>
    <submittedName>
        <fullName evidence="2">Uncharacterized protein</fullName>
    </submittedName>
</protein>
<feature type="chain" id="PRO_5047129001" evidence="1">
    <location>
        <begin position="21"/>
        <end position="267"/>
    </location>
</feature>
<organism evidence="2 3">
    <name type="scientific">Hohenbuehelia grisea</name>
    <dbReference type="NCBI Taxonomy" id="104357"/>
    <lineage>
        <taxon>Eukaryota</taxon>
        <taxon>Fungi</taxon>
        <taxon>Dikarya</taxon>
        <taxon>Basidiomycota</taxon>
        <taxon>Agaricomycotina</taxon>
        <taxon>Agaricomycetes</taxon>
        <taxon>Agaricomycetidae</taxon>
        <taxon>Agaricales</taxon>
        <taxon>Pleurotineae</taxon>
        <taxon>Pleurotaceae</taxon>
        <taxon>Hohenbuehelia</taxon>
    </lineage>
</organism>
<gene>
    <name evidence="2" type="ORF">HGRIS_013370</name>
</gene>
<sequence length="267" mass="29137">MRFASLVASALLLSSSFISGAPLQKAEEASSYEASAVYEKLQQHGKGIIATAHLGSINGNGKAIAGISHLGTRAVEAIAAKSVDAKSVKKLVDLYIQFATGSDSKAMMKLVGGITQAIQTLGGSWVFDEHLPVKQAVTLCIRGLTKISWRLSSSNPKDGLDAYKYLVDKNYNLWKGMDSRQRRSFKLLVAKSPTERGIGSKLLQRTSGFATRYLQRQQVLRRVRMRVDPRRPTLQMRCGTRGFSCVTSSTSSTSTSQGFLTNLRLET</sequence>
<evidence type="ECO:0000256" key="1">
    <source>
        <dbReference type="SAM" id="SignalP"/>
    </source>
</evidence>
<keyword evidence="1" id="KW-0732">Signal</keyword>
<proteinExistence type="predicted"/>
<name>A0ABR3IVG8_9AGAR</name>
<feature type="signal peptide" evidence="1">
    <location>
        <begin position="1"/>
        <end position="20"/>
    </location>
</feature>
<accession>A0ABR3IVG8</accession>